<dbReference type="InterPro" id="IPR002937">
    <property type="entry name" value="Amino_oxidase"/>
</dbReference>
<sequence>MARPRVIVVGAGVAGLTAAYRLQQQGCEVTVLEAAAQVGGKTASIRKDGFIVNTGATVLAGSYDAMFDLAREVGVADRLFTPPAVIGVVRDGTVHELRGQGLGAIADFLRTPLLSARSKLTLVRATADILRARTRVGYDRPDLRAELDTETVAAYCERRLNAEIRDHLFDPVLGGIFVVEGKNLSIVDLWFTLWKVLLGGLCGYRGGMDFFARAVAAELDVRTDAPVVRVVRDGDGALVRWDDADGPHEERVDGVVLAVDAVQATRLFPELNPALQELMLEGLEQANFVSLRLGLSRRPTTRSLLTVAGSGALGGIATISYEHNLSAGCAPDGKGLLGILLYHEWATPRLGLTDGELLDAVLLSLERVEPGIADILEFAEITRWTPAAIKGTHGTHRVIARVDGLIDPADRVQLAGDYLGVVSVNGSIVSGNATARRLGASLR</sequence>
<evidence type="ECO:0000313" key="2">
    <source>
        <dbReference type="EMBL" id="XAY07327.1"/>
    </source>
</evidence>
<dbReference type="AlphaFoldDB" id="A0AAU7B115"/>
<dbReference type="Pfam" id="PF01593">
    <property type="entry name" value="Amino_oxidase"/>
    <property type="match status" value="1"/>
</dbReference>
<gene>
    <name evidence="2" type="ORF">DSM112329_04208</name>
</gene>
<dbReference type="EMBL" id="CP114014">
    <property type="protein sequence ID" value="XAY07327.1"/>
    <property type="molecule type" value="Genomic_DNA"/>
</dbReference>
<dbReference type="Gene3D" id="1.10.3110.10">
    <property type="entry name" value="protoporphyrinogen ix oxidase, domain 3"/>
    <property type="match status" value="1"/>
</dbReference>
<dbReference type="RefSeq" id="WP_354698526.1">
    <property type="nucleotide sequence ID" value="NZ_CP114014.1"/>
</dbReference>
<accession>A0AAU7B115</accession>
<dbReference type="SUPFAM" id="SSF51905">
    <property type="entry name" value="FAD/NAD(P)-binding domain"/>
    <property type="match status" value="1"/>
</dbReference>
<protein>
    <submittedName>
        <fullName evidence="2">Renalase</fullName>
        <ecNumber evidence="2">1.6.3.5</ecNumber>
    </submittedName>
</protein>
<dbReference type="Gene3D" id="3.50.50.60">
    <property type="entry name" value="FAD/NAD(P)-binding domain"/>
    <property type="match status" value="1"/>
</dbReference>
<dbReference type="GO" id="GO:0016491">
    <property type="term" value="F:oxidoreductase activity"/>
    <property type="evidence" value="ECO:0007669"/>
    <property type="project" value="UniProtKB-KW"/>
</dbReference>
<dbReference type="InterPro" id="IPR036188">
    <property type="entry name" value="FAD/NAD-bd_sf"/>
</dbReference>
<feature type="domain" description="Amine oxidase" evidence="1">
    <location>
        <begin position="13"/>
        <end position="438"/>
    </location>
</feature>
<proteinExistence type="predicted"/>
<dbReference type="PANTHER" id="PTHR42923:SF3">
    <property type="entry name" value="PROTOPORPHYRINOGEN OXIDASE"/>
    <property type="match status" value="1"/>
</dbReference>
<evidence type="ECO:0000259" key="1">
    <source>
        <dbReference type="Pfam" id="PF01593"/>
    </source>
</evidence>
<dbReference type="InterPro" id="IPR050464">
    <property type="entry name" value="Zeta_carotene_desat/Oxidored"/>
</dbReference>
<organism evidence="2">
    <name type="scientific">Paraconexibacter sp. AEG42_29</name>
    <dbReference type="NCBI Taxonomy" id="2997339"/>
    <lineage>
        <taxon>Bacteria</taxon>
        <taxon>Bacillati</taxon>
        <taxon>Actinomycetota</taxon>
        <taxon>Thermoleophilia</taxon>
        <taxon>Solirubrobacterales</taxon>
        <taxon>Paraconexibacteraceae</taxon>
        <taxon>Paraconexibacter</taxon>
    </lineage>
</organism>
<reference evidence="2" key="1">
    <citation type="submission" date="2022-12" db="EMBL/GenBank/DDBJ databases">
        <title>Paraconexibacter alkalitolerans sp. nov. and Baekduia alba sp. nov., isolated from soil and emended description of the genera Paraconexibacter (Chun et al., 2020) and Baekduia (An et al., 2020).</title>
        <authorList>
            <person name="Vieira S."/>
            <person name="Huber K.J."/>
            <person name="Geppert A."/>
            <person name="Wolf J."/>
            <person name="Neumann-Schaal M."/>
            <person name="Muesken M."/>
            <person name="Overmann J."/>
        </authorList>
    </citation>
    <scope>NUCLEOTIDE SEQUENCE</scope>
    <source>
        <strain evidence="2">AEG42_29</strain>
    </source>
</reference>
<dbReference type="Gene3D" id="3.90.660.20">
    <property type="entry name" value="Protoporphyrinogen oxidase, mitochondrial, domain 2"/>
    <property type="match status" value="1"/>
</dbReference>
<dbReference type="KEGG" id="parq:DSM112329_04208"/>
<name>A0AAU7B115_9ACTN</name>
<keyword evidence="2" id="KW-0560">Oxidoreductase</keyword>
<dbReference type="EC" id="1.6.3.5" evidence="2"/>
<dbReference type="PANTHER" id="PTHR42923">
    <property type="entry name" value="PROTOPORPHYRINOGEN OXIDASE"/>
    <property type="match status" value="1"/>
</dbReference>